<evidence type="ECO:0000259" key="3">
    <source>
        <dbReference type="Pfam" id="PF01370"/>
    </source>
</evidence>
<keyword evidence="1" id="KW-0521">NADP</keyword>
<evidence type="ECO:0000256" key="1">
    <source>
        <dbReference type="ARBA" id="ARBA00022857"/>
    </source>
</evidence>
<dbReference type="EMBL" id="JZWI01000002">
    <property type="protein sequence ID" value="KLN58629.1"/>
    <property type="molecule type" value="Genomic_DNA"/>
</dbReference>
<accession>A0A0H2M820</accession>
<comment type="caution">
    <text evidence="4">The sequence shown here is derived from an EMBL/GenBank/DDBJ whole genome shotgun (WGS) entry which is preliminary data.</text>
</comment>
<dbReference type="PANTHER" id="PTHR43103:SF3">
    <property type="entry name" value="ADP-L-GLYCERO-D-MANNO-HEPTOSE-6-EPIMERASE"/>
    <property type="match status" value="1"/>
</dbReference>
<evidence type="ECO:0000313" key="5">
    <source>
        <dbReference type="Proteomes" id="UP000035170"/>
    </source>
</evidence>
<gene>
    <name evidence="4" type="ORF">VPARA_03510</name>
</gene>
<dbReference type="NCBIfam" id="NF043036">
    <property type="entry name" value="ErythonDh"/>
    <property type="match status" value="1"/>
</dbReference>
<feature type="domain" description="NAD-dependent epimerase/dehydratase" evidence="3">
    <location>
        <begin position="13"/>
        <end position="221"/>
    </location>
</feature>
<keyword evidence="2" id="KW-0119">Carbohydrate metabolism</keyword>
<dbReference type="InterPro" id="IPR001509">
    <property type="entry name" value="Epimerase_deHydtase"/>
</dbReference>
<reference evidence="4 5" key="1">
    <citation type="submission" date="2015-03" db="EMBL/GenBank/DDBJ databases">
        <title>Genome sequence of Variovorax paradoxus TBEA6.</title>
        <authorList>
            <person name="Poehlein A."/>
            <person name="Schuldes J."/>
            <person name="Wuebbeler J.H."/>
            <person name="Hiessl S."/>
            <person name="Steinbuechel A."/>
            <person name="Daniel R."/>
        </authorList>
    </citation>
    <scope>NUCLEOTIDE SEQUENCE [LARGE SCALE GENOMIC DNA]</scope>
    <source>
        <strain evidence="4 5">TBEA6</strain>
    </source>
</reference>
<organism evidence="4 5">
    <name type="scientific">Variovorax paradoxus</name>
    <dbReference type="NCBI Taxonomy" id="34073"/>
    <lineage>
        <taxon>Bacteria</taxon>
        <taxon>Pseudomonadati</taxon>
        <taxon>Pseudomonadota</taxon>
        <taxon>Betaproteobacteria</taxon>
        <taxon>Burkholderiales</taxon>
        <taxon>Comamonadaceae</taxon>
        <taxon>Variovorax</taxon>
    </lineage>
</organism>
<dbReference type="InterPro" id="IPR036291">
    <property type="entry name" value="NAD(P)-bd_dom_sf"/>
</dbReference>
<dbReference type="Gene3D" id="3.40.50.720">
    <property type="entry name" value="NAD(P)-binding Rossmann-like Domain"/>
    <property type="match status" value="1"/>
</dbReference>
<keyword evidence="5" id="KW-1185">Reference proteome</keyword>
<dbReference type="Proteomes" id="UP000035170">
    <property type="component" value="Unassembled WGS sequence"/>
</dbReference>
<dbReference type="GO" id="GO:0016491">
    <property type="term" value="F:oxidoreductase activity"/>
    <property type="evidence" value="ECO:0007669"/>
    <property type="project" value="InterPro"/>
</dbReference>
<dbReference type="PATRIC" id="fig|34073.19.peg.352"/>
<dbReference type="PANTHER" id="PTHR43103">
    <property type="entry name" value="NUCLEOSIDE-DIPHOSPHATE-SUGAR EPIMERASE"/>
    <property type="match status" value="1"/>
</dbReference>
<dbReference type="AlphaFoldDB" id="A0A0H2M820"/>
<dbReference type="SUPFAM" id="SSF51735">
    <property type="entry name" value="NAD(P)-binding Rossmann-fold domains"/>
    <property type="match status" value="1"/>
</dbReference>
<dbReference type="InterPro" id="IPR050005">
    <property type="entry name" value="DenD"/>
</dbReference>
<dbReference type="Pfam" id="PF01370">
    <property type="entry name" value="Epimerase"/>
    <property type="match status" value="1"/>
</dbReference>
<evidence type="ECO:0000256" key="2">
    <source>
        <dbReference type="ARBA" id="ARBA00023277"/>
    </source>
</evidence>
<sequence length="348" mass="36648">MLVGEGDKTTMQIVITGGAGFLGARLARTLLKRGELSLAGAPLRAISRITLVDRAAPPADLAADPRISAALGDLNEQLASPDASLWTGADAIFHLAAAVSGECEADFDLGMRSNFAATHALLEKARTVGTRPLLVFASSLAVFGDSPEQPLPPVIEDHTLPTPQTSYGIQKFIGEQLMADYTRKGFVRGRSVRLMTVSVRPGRPNGAASGFFSGMIREPLAGIRAACPVPDETPVAIASPARTVEGILRAAQASDAEWGPRTALNLPSLSTTVGEMAAALERVAGKAATDLLDRTPDPAIQRIVKTWPGRIETVRANRLGLSADASFEAVIRDYVRENPDAVKLVIAA</sequence>
<protein>
    <submittedName>
        <fullName evidence="4">Putative epimerase/dehydratase</fullName>
    </submittedName>
</protein>
<dbReference type="Gene3D" id="3.90.25.10">
    <property type="entry name" value="UDP-galactose 4-epimerase, domain 1"/>
    <property type="match status" value="1"/>
</dbReference>
<proteinExistence type="predicted"/>
<name>A0A0H2M820_VARPD</name>
<evidence type="ECO:0000313" key="4">
    <source>
        <dbReference type="EMBL" id="KLN58629.1"/>
    </source>
</evidence>